<dbReference type="Gene3D" id="1.10.10.10">
    <property type="entry name" value="Winged helix-like DNA-binding domain superfamily/Winged helix DNA-binding domain"/>
    <property type="match status" value="1"/>
</dbReference>
<evidence type="ECO:0000259" key="6">
    <source>
        <dbReference type="Pfam" id="PF08281"/>
    </source>
</evidence>
<name>A0ABQ1YT35_9BACT</name>
<dbReference type="SUPFAM" id="SSF88659">
    <property type="entry name" value="Sigma3 and sigma4 domains of RNA polymerase sigma factors"/>
    <property type="match status" value="1"/>
</dbReference>
<sequence>MLLKKAFESDTNTGIELLFRWYYRPLCSHVVRYVSSKEIAEDIVSEVFYKFHKDGVFATVETSFRNYLFSAVRYSAFDYARREMKRNTSLEYAEYVTLQPEHQPDHITQYEDLYNDVQNAINTLPQKQRRVYLMHRYEGKKYSEIAAELGISYRTVESQMYSAMQELRRIIKAKWLFTLLALFH</sequence>
<comment type="caution">
    <text evidence="7">The sequence shown here is derived from an EMBL/GenBank/DDBJ whole genome shotgun (WGS) entry which is preliminary data.</text>
</comment>
<comment type="similarity">
    <text evidence="1">Belongs to the sigma-70 factor family. ECF subfamily.</text>
</comment>
<dbReference type="PANTHER" id="PTHR43133">
    <property type="entry name" value="RNA POLYMERASE ECF-TYPE SIGMA FACTO"/>
    <property type="match status" value="1"/>
</dbReference>
<keyword evidence="8" id="KW-1185">Reference proteome</keyword>
<keyword evidence="7" id="KW-0240">DNA-directed RNA polymerase</keyword>
<dbReference type="CDD" id="cd06171">
    <property type="entry name" value="Sigma70_r4"/>
    <property type="match status" value="1"/>
</dbReference>
<evidence type="ECO:0000259" key="5">
    <source>
        <dbReference type="Pfam" id="PF04542"/>
    </source>
</evidence>
<evidence type="ECO:0000313" key="7">
    <source>
        <dbReference type="EMBL" id="GGH35505.1"/>
    </source>
</evidence>
<evidence type="ECO:0000313" key="8">
    <source>
        <dbReference type="Proteomes" id="UP000600214"/>
    </source>
</evidence>
<feature type="domain" description="RNA polymerase sigma-70 region 2" evidence="5">
    <location>
        <begin position="18"/>
        <end position="84"/>
    </location>
</feature>
<dbReference type="NCBIfam" id="TIGR02985">
    <property type="entry name" value="Sig70_bacteroi1"/>
    <property type="match status" value="1"/>
</dbReference>
<dbReference type="PANTHER" id="PTHR43133:SF46">
    <property type="entry name" value="RNA POLYMERASE SIGMA-70 FACTOR ECF SUBFAMILY"/>
    <property type="match status" value="1"/>
</dbReference>
<dbReference type="InterPro" id="IPR014284">
    <property type="entry name" value="RNA_pol_sigma-70_dom"/>
</dbReference>
<organism evidence="7 8">
    <name type="scientific">Dyadobacter endophyticus</name>
    <dbReference type="NCBI Taxonomy" id="1749036"/>
    <lineage>
        <taxon>Bacteria</taxon>
        <taxon>Pseudomonadati</taxon>
        <taxon>Bacteroidota</taxon>
        <taxon>Cytophagia</taxon>
        <taxon>Cytophagales</taxon>
        <taxon>Spirosomataceae</taxon>
        <taxon>Dyadobacter</taxon>
    </lineage>
</organism>
<dbReference type="SUPFAM" id="SSF88946">
    <property type="entry name" value="Sigma2 domain of RNA polymerase sigma factors"/>
    <property type="match status" value="1"/>
</dbReference>
<dbReference type="NCBIfam" id="TIGR02937">
    <property type="entry name" value="sigma70-ECF"/>
    <property type="match status" value="1"/>
</dbReference>
<dbReference type="InterPro" id="IPR013324">
    <property type="entry name" value="RNA_pol_sigma_r3/r4-like"/>
</dbReference>
<dbReference type="InterPro" id="IPR014327">
    <property type="entry name" value="RNA_pol_sigma70_bacteroid"/>
</dbReference>
<dbReference type="InterPro" id="IPR013325">
    <property type="entry name" value="RNA_pol_sigma_r2"/>
</dbReference>
<evidence type="ECO:0000256" key="1">
    <source>
        <dbReference type="ARBA" id="ARBA00010641"/>
    </source>
</evidence>
<dbReference type="Gene3D" id="1.10.1740.10">
    <property type="match status" value="1"/>
</dbReference>
<feature type="domain" description="RNA polymerase sigma factor 70 region 4 type 2" evidence="6">
    <location>
        <begin position="116"/>
        <end position="167"/>
    </location>
</feature>
<keyword evidence="2" id="KW-0805">Transcription regulation</keyword>
<evidence type="ECO:0000256" key="4">
    <source>
        <dbReference type="ARBA" id="ARBA00023163"/>
    </source>
</evidence>
<dbReference type="Pfam" id="PF04542">
    <property type="entry name" value="Sigma70_r2"/>
    <property type="match status" value="1"/>
</dbReference>
<dbReference type="EMBL" id="BMIA01000002">
    <property type="protein sequence ID" value="GGH35505.1"/>
    <property type="molecule type" value="Genomic_DNA"/>
</dbReference>
<accession>A0ABQ1YT35</accession>
<dbReference type="Pfam" id="PF08281">
    <property type="entry name" value="Sigma70_r4_2"/>
    <property type="match status" value="1"/>
</dbReference>
<dbReference type="Proteomes" id="UP000600214">
    <property type="component" value="Unassembled WGS sequence"/>
</dbReference>
<gene>
    <name evidence="7" type="ORF">GCM10007423_27180</name>
</gene>
<dbReference type="InterPro" id="IPR039425">
    <property type="entry name" value="RNA_pol_sigma-70-like"/>
</dbReference>
<keyword evidence="3" id="KW-0731">Sigma factor</keyword>
<keyword evidence="4" id="KW-0804">Transcription</keyword>
<dbReference type="InterPro" id="IPR007627">
    <property type="entry name" value="RNA_pol_sigma70_r2"/>
</dbReference>
<reference evidence="8" key="1">
    <citation type="journal article" date="2019" name="Int. J. Syst. Evol. Microbiol.">
        <title>The Global Catalogue of Microorganisms (GCM) 10K type strain sequencing project: providing services to taxonomists for standard genome sequencing and annotation.</title>
        <authorList>
            <consortium name="The Broad Institute Genomics Platform"/>
            <consortium name="The Broad Institute Genome Sequencing Center for Infectious Disease"/>
            <person name="Wu L."/>
            <person name="Ma J."/>
        </authorList>
    </citation>
    <scope>NUCLEOTIDE SEQUENCE [LARGE SCALE GENOMIC DNA]</scope>
    <source>
        <strain evidence="8">CGMCC 1.15288</strain>
    </source>
</reference>
<dbReference type="InterPro" id="IPR013249">
    <property type="entry name" value="RNA_pol_sigma70_r4_t2"/>
</dbReference>
<dbReference type="GO" id="GO:0000428">
    <property type="term" value="C:DNA-directed RNA polymerase complex"/>
    <property type="evidence" value="ECO:0007669"/>
    <property type="project" value="UniProtKB-KW"/>
</dbReference>
<evidence type="ECO:0000256" key="3">
    <source>
        <dbReference type="ARBA" id="ARBA00023082"/>
    </source>
</evidence>
<dbReference type="InterPro" id="IPR036388">
    <property type="entry name" value="WH-like_DNA-bd_sf"/>
</dbReference>
<protein>
    <submittedName>
        <fullName evidence="7">DNA-directed RNA polymerase sigma-70 factor</fullName>
    </submittedName>
</protein>
<evidence type="ECO:0000256" key="2">
    <source>
        <dbReference type="ARBA" id="ARBA00023015"/>
    </source>
</evidence>
<proteinExistence type="inferred from homology"/>